<dbReference type="Proteomes" id="UP001238088">
    <property type="component" value="Unassembled WGS sequence"/>
</dbReference>
<sequence>MEVLIDNRNGTVLDIPVTSIEWKTERIGKAGSFEGSLVLEEPTKYPINSGAVLRCMDGKQKIFYGYVFESKYSKNSEVTVKAYDQLRYLNNNDTYVISATTATKAIKRISTDLGLKVGTFVNTGYVVPGIVEDDKSAFDVVCKYLDSTLIATNQNFIIYDDFGSVVLRNVYDIAIPADDFYIGEDSLLFDFDYSKSIDKDTANRVKLVHDNKKTSKREVYIVQDSKNMAKWGRLQKFRKVDENMTDAQIRDLADKMIKLLNRETKTLDLECLGNWRARAGRFVYVYLQKIDIKQYFLIEECSHKWSEGVHTMSLKLKVI</sequence>
<dbReference type="InterPro" id="IPR056937">
    <property type="entry name" value="YqbQ/XkdQ"/>
</dbReference>
<gene>
    <name evidence="2" type="ORF">J2S17_001803</name>
</gene>
<proteinExistence type="predicted"/>
<evidence type="ECO:0000313" key="2">
    <source>
        <dbReference type="EMBL" id="MDQ0269931.1"/>
    </source>
</evidence>
<reference evidence="2 3" key="1">
    <citation type="submission" date="2023-07" db="EMBL/GenBank/DDBJ databases">
        <title>Genomic Encyclopedia of Type Strains, Phase IV (KMG-IV): sequencing the most valuable type-strain genomes for metagenomic binning, comparative biology and taxonomic classification.</title>
        <authorList>
            <person name="Goeker M."/>
        </authorList>
    </citation>
    <scope>NUCLEOTIDE SEQUENCE [LARGE SCALE GENOMIC DNA]</scope>
    <source>
        <strain evidence="2 3">DSM 23494</strain>
    </source>
</reference>
<evidence type="ECO:0000313" key="3">
    <source>
        <dbReference type="Proteomes" id="UP001238088"/>
    </source>
</evidence>
<dbReference type="Pfam" id="PF24032">
    <property type="entry name" value="YQBQ"/>
    <property type="match status" value="1"/>
</dbReference>
<name>A0ABU0AGT6_9BACI</name>
<organism evidence="2 3">
    <name type="scientific">Cytobacillus purgationiresistens</name>
    <dbReference type="NCBI Taxonomy" id="863449"/>
    <lineage>
        <taxon>Bacteria</taxon>
        <taxon>Bacillati</taxon>
        <taxon>Bacillota</taxon>
        <taxon>Bacilli</taxon>
        <taxon>Bacillales</taxon>
        <taxon>Bacillaceae</taxon>
        <taxon>Cytobacillus</taxon>
    </lineage>
</organism>
<accession>A0ABU0AGT6</accession>
<dbReference type="RefSeq" id="WP_307473901.1">
    <property type="nucleotide sequence ID" value="NZ_JAUSUB010000006.1"/>
</dbReference>
<dbReference type="EMBL" id="JAUSUB010000006">
    <property type="protein sequence ID" value="MDQ0269931.1"/>
    <property type="molecule type" value="Genomic_DNA"/>
</dbReference>
<feature type="domain" description="YqbQ/XkdQ" evidence="1">
    <location>
        <begin position="20"/>
        <end position="317"/>
    </location>
</feature>
<dbReference type="SUPFAM" id="SSF69279">
    <property type="entry name" value="Phage tail proteins"/>
    <property type="match status" value="1"/>
</dbReference>
<evidence type="ECO:0000259" key="1">
    <source>
        <dbReference type="Pfam" id="PF24032"/>
    </source>
</evidence>
<comment type="caution">
    <text evidence="2">The sequence shown here is derived from an EMBL/GenBank/DDBJ whole genome shotgun (WGS) entry which is preliminary data.</text>
</comment>
<keyword evidence="3" id="KW-1185">Reference proteome</keyword>
<protein>
    <recommendedName>
        <fullName evidence="1">YqbQ/XkdQ domain-containing protein</fullName>
    </recommendedName>
</protein>